<dbReference type="Proteomes" id="UP000175989">
    <property type="component" value="Unassembled WGS sequence"/>
</dbReference>
<evidence type="ECO:0000256" key="2">
    <source>
        <dbReference type="ARBA" id="ARBA00022801"/>
    </source>
</evidence>
<gene>
    <name evidence="5" type="primary">pgl_3</name>
    <name evidence="5" type="ORF">DUPY_25500</name>
</gene>
<dbReference type="Gene3D" id="2.160.20.10">
    <property type="entry name" value="Single-stranded right-handed beta-helix, Pectin lyase-like"/>
    <property type="match status" value="1"/>
</dbReference>
<dbReference type="InterPro" id="IPR000743">
    <property type="entry name" value="Glyco_hydro_28"/>
</dbReference>
<dbReference type="InterPro" id="IPR011050">
    <property type="entry name" value="Pectin_lyase_fold/virulence"/>
</dbReference>
<organism evidence="5 6">
    <name type="scientific">Duganella phyllosphaerae</name>
    <dbReference type="NCBI Taxonomy" id="762836"/>
    <lineage>
        <taxon>Bacteria</taxon>
        <taxon>Pseudomonadati</taxon>
        <taxon>Pseudomonadota</taxon>
        <taxon>Betaproteobacteria</taxon>
        <taxon>Burkholderiales</taxon>
        <taxon>Oxalobacteraceae</taxon>
        <taxon>Telluria group</taxon>
        <taxon>Duganella</taxon>
    </lineage>
</organism>
<accession>A0A1E7WLF8</accession>
<dbReference type="PATRIC" id="fig|762836.4.peg.2626"/>
<sequence length="613" mass="67027">MKVEIDQRVDQKRRTLMRSGAGMMAAASAPAALLHTAASAGDKQAAADPWQRARDIEQKFATPLKFRDQDFVITAFGAKPCQLAKVNATIRYTEKADVPSPVRGSPDAYPAITAAIAACNKAGGGRVVIPKGDWYVAGPIVLRSNVHVYLAAGAHVYFSANPADFAKYGDIDCGVNGKLSISRWQGNDVLNYSPLVYAYGQTNIALTGEDWTSVLNGQGGVPFENGEGCWWDWKGRHNKGSVQTEIAVNERNPKSMREVAPDLPAHEREMIEATRQSFRADVRYLPALSEAGVPIAKRVFGVGHFLRPSMIEFIGCTDVLMQGYMVTATPFWQHHPVNCRNVHIRKVRMESQGPNSDGFDPEACDTVFVEHCEFNAGDDCIAIKAGRNRDIEFGPTRNVLVQDCVMNSGHGGMTLGSEMAGGIEHVYAQRLEFRNKYWQTSGLNTAIRMKTNMNRGGFLRHFYVRDCTLPNGVATIGRTYSQLPGTRLPAVPHTTAGGVITIDCDYTPVDESVRIRPPEVSDVHISNLRVSDVQTPTGKHSCFQAFVILGPVAGTYNGPAGKATLPLDNITITNCDFGTPRNAEQPWFAYNVKNLVLKDVKIGGKLVNQKIDA</sequence>
<evidence type="ECO:0000256" key="4">
    <source>
        <dbReference type="RuleBase" id="RU361169"/>
    </source>
</evidence>
<dbReference type="PROSITE" id="PS51318">
    <property type="entry name" value="TAT"/>
    <property type="match status" value="1"/>
</dbReference>
<evidence type="ECO:0000313" key="6">
    <source>
        <dbReference type="Proteomes" id="UP000175989"/>
    </source>
</evidence>
<dbReference type="AlphaFoldDB" id="A0A1E7WLF8"/>
<dbReference type="OrthoDB" id="9795222at2"/>
<dbReference type="Pfam" id="PF00295">
    <property type="entry name" value="Glyco_hydro_28"/>
    <property type="match status" value="1"/>
</dbReference>
<evidence type="ECO:0000256" key="1">
    <source>
        <dbReference type="ARBA" id="ARBA00008834"/>
    </source>
</evidence>
<dbReference type="InterPro" id="IPR051801">
    <property type="entry name" value="GH28_Enzymes"/>
</dbReference>
<name>A0A1E7WLF8_9BURK</name>
<protein>
    <submittedName>
        <fullName evidence="5">Polygalacturonase</fullName>
        <ecNumber evidence="5">3.2.1.15</ecNumber>
    </submittedName>
</protein>
<dbReference type="EMBL" id="LROM01000086">
    <property type="protein sequence ID" value="OEZ99846.1"/>
    <property type="molecule type" value="Genomic_DNA"/>
</dbReference>
<dbReference type="RefSeq" id="WP_070248581.1">
    <property type="nucleotide sequence ID" value="NZ_LROM01000086.1"/>
</dbReference>
<dbReference type="InterPro" id="IPR012334">
    <property type="entry name" value="Pectin_lyas_fold"/>
</dbReference>
<evidence type="ECO:0000256" key="3">
    <source>
        <dbReference type="ARBA" id="ARBA00023295"/>
    </source>
</evidence>
<evidence type="ECO:0000313" key="5">
    <source>
        <dbReference type="EMBL" id="OEZ99846.1"/>
    </source>
</evidence>
<proteinExistence type="inferred from homology"/>
<reference evidence="6" key="1">
    <citation type="journal article" date="2016" name="Front. Microbiol.">
        <title>Molecular Keys to the Janthinobacterium and Duganella spp. Interaction with the Plant Pathogen Fusarium graminearum.</title>
        <authorList>
            <person name="Haack F.S."/>
            <person name="Poehlein A."/>
            <person name="Kroger C."/>
            <person name="Voigt C.A."/>
            <person name="Piepenbring M."/>
            <person name="Bode H.B."/>
            <person name="Daniel R."/>
            <person name="Schafer W."/>
            <person name="Streit W.R."/>
        </authorList>
    </citation>
    <scope>NUCLEOTIDE SEQUENCE [LARGE SCALE GENOMIC DNA]</scope>
    <source>
        <strain evidence="6">T54</strain>
    </source>
</reference>
<comment type="caution">
    <text evidence="5">The sequence shown here is derived from an EMBL/GenBank/DDBJ whole genome shotgun (WGS) entry which is preliminary data.</text>
</comment>
<comment type="similarity">
    <text evidence="1 4">Belongs to the glycosyl hydrolase 28 family.</text>
</comment>
<dbReference type="GO" id="GO:0004650">
    <property type="term" value="F:polygalacturonase activity"/>
    <property type="evidence" value="ECO:0007669"/>
    <property type="project" value="UniProtKB-EC"/>
</dbReference>
<dbReference type="PANTHER" id="PTHR31339:SF9">
    <property type="entry name" value="PLASMIN AND FIBRONECTIN-BINDING PROTEIN A"/>
    <property type="match status" value="1"/>
</dbReference>
<dbReference type="SUPFAM" id="SSF51126">
    <property type="entry name" value="Pectin lyase-like"/>
    <property type="match status" value="1"/>
</dbReference>
<keyword evidence="3 4" id="KW-0326">Glycosidase</keyword>
<keyword evidence="2 4" id="KW-0378">Hydrolase</keyword>
<dbReference type="EC" id="3.2.1.15" evidence="5"/>
<dbReference type="PANTHER" id="PTHR31339">
    <property type="entry name" value="PECTIN LYASE-RELATED"/>
    <property type="match status" value="1"/>
</dbReference>
<keyword evidence="6" id="KW-1185">Reference proteome</keyword>
<dbReference type="GO" id="GO:0005975">
    <property type="term" value="P:carbohydrate metabolic process"/>
    <property type="evidence" value="ECO:0007669"/>
    <property type="project" value="InterPro"/>
</dbReference>
<dbReference type="InterPro" id="IPR006311">
    <property type="entry name" value="TAT_signal"/>
</dbReference>
<dbReference type="PROSITE" id="PS00502">
    <property type="entry name" value="POLYGALACTURONASE"/>
    <property type="match status" value="1"/>
</dbReference>